<evidence type="ECO:0000256" key="4">
    <source>
        <dbReference type="ARBA" id="ARBA00019077"/>
    </source>
</evidence>
<keyword evidence="8" id="KW-1003">Cell membrane</keyword>
<keyword evidence="8" id="KW-0448">Lipopolysaccharide biosynthesis</keyword>
<dbReference type="PANTHER" id="PTHR42755">
    <property type="entry name" value="3-DEOXY-MANNO-OCTULOSONATE CYTIDYLYLTRANSFERASE"/>
    <property type="match status" value="1"/>
</dbReference>
<evidence type="ECO:0000256" key="7">
    <source>
        <dbReference type="ARBA" id="ARBA00049183"/>
    </source>
</evidence>
<sequence length="408" mass="44113">MRKPFALSAYLAYARGRSPTLPPLPPRPDGPLVWMHAERPEAARALAGIAARMQVQRPEISAFLTYTPGSTPWEPNARECPVMPLAPDTAADAQTFAAHWRPEIGLWTGQALHPALLSRLSETGTKLMHLGTRNEPFEAPAPLWVPDTTAATLSVFDRLFAEDDAALRRLRRIGLPETRLRRAGPLSASAPPLDCSDRLHEEMAAQLSGRPIWLAARVRASEASDVLRAHRRATRLAHRLLLVLVPDTPEDGAEISAMAAESDLRVNRWDMGEMPDENCQMLLTEDATELGLWYRLSPIVFLGGSLRPGIGGEDPLEVAAHGAALLYGPNVGRHLASYTQLVEAGAARIVRDFDTLATAVSQLVAPDRAAAMAHAGWDVVSQGAALTDEVVALAFDWLDGDDGTGEAA</sequence>
<dbReference type="Pfam" id="PF04413">
    <property type="entry name" value="Glycos_transf_N"/>
    <property type="match status" value="1"/>
</dbReference>
<dbReference type="InterPro" id="IPR039901">
    <property type="entry name" value="Kdotransferase"/>
</dbReference>
<evidence type="ECO:0000256" key="8">
    <source>
        <dbReference type="RuleBase" id="RU365103"/>
    </source>
</evidence>
<evidence type="ECO:0000256" key="3">
    <source>
        <dbReference type="ARBA" id="ARBA00012621"/>
    </source>
</evidence>
<dbReference type="EC" id="2.4.99.12" evidence="3 8"/>
<reference evidence="10" key="2">
    <citation type="submission" date="2020-09" db="EMBL/GenBank/DDBJ databases">
        <authorList>
            <person name="Sun Q."/>
            <person name="Zhou Y."/>
        </authorList>
    </citation>
    <scope>NUCLEOTIDE SEQUENCE</scope>
    <source>
        <strain evidence="10">CGMCC 1.15762</strain>
    </source>
</reference>
<comment type="function">
    <text evidence="1 8">Involved in lipopolysaccharide (LPS) biosynthesis. Catalyzes the transfer of 3-deoxy-D-manno-octulosonate (Kdo) residue(s) from CMP-Kdo to lipid IV(A), the tetraacyldisaccharide-1,4'-bisphosphate precursor of lipid A.</text>
</comment>
<protein>
    <recommendedName>
        <fullName evidence="4 8">3-deoxy-D-manno-octulosonic acid transferase</fullName>
        <shortName evidence="8">Kdo transferase</shortName>
        <ecNumber evidence="3 8">2.4.99.12</ecNumber>
    </recommendedName>
    <alternativeName>
        <fullName evidence="6 8">Lipid IV(A) 3-deoxy-D-manno-octulosonic acid transferase</fullName>
    </alternativeName>
</protein>
<dbReference type="GO" id="GO:0009244">
    <property type="term" value="P:lipopolysaccharide core region biosynthetic process"/>
    <property type="evidence" value="ECO:0007669"/>
    <property type="project" value="UniProtKB-UniRule"/>
</dbReference>
<dbReference type="Gene3D" id="3.40.50.2000">
    <property type="entry name" value="Glycogen Phosphorylase B"/>
    <property type="match status" value="1"/>
</dbReference>
<dbReference type="RefSeq" id="WP_188789166.1">
    <property type="nucleotide sequence ID" value="NZ_BMJV01000001.1"/>
</dbReference>
<comment type="catalytic activity">
    <reaction evidence="7 8">
        <text>lipid IVA (E. coli) + CMP-3-deoxy-beta-D-manno-octulosonate = alpha-Kdo-(2-&gt;6)-lipid IVA (E. coli) + CMP + H(+)</text>
        <dbReference type="Rhea" id="RHEA:28066"/>
        <dbReference type="ChEBI" id="CHEBI:15378"/>
        <dbReference type="ChEBI" id="CHEBI:58603"/>
        <dbReference type="ChEBI" id="CHEBI:60364"/>
        <dbReference type="ChEBI" id="CHEBI:60377"/>
        <dbReference type="ChEBI" id="CHEBI:85987"/>
        <dbReference type="EC" id="2.4.99.12"/>
    </reaction>
</comment>
<dbReference type="UniPathway" id="UPA00958"/>
<evidence type="ECO:0000256" key="1">
    <source>
        <dbReference type="ARBA" id="ARBA00003394"/>
    </source>
</evidence>
<dbReference type="AlphaFoldDB" id="A0A8J3EFR5"/>
<organism evidence="10 11">
    <name type="scientific">Salipiger pallidus</name>
    <dbReference type="NCBI Taxonomy" id="1775170"/>
    <lineage>
        <taxon>Bacteria</taxon>
        <taxon>Pseudomonadati</taxon>
        <taxon>Pseudomonadota</taxon>
        <taxon>Alphaproteobacteria</taxon>
        <taxon>Rhodobacterales</taxon>
        <taxon>Roseobacteraceae</taxon>
        <taxon>Salipiger</taxon>
    </lineage>
</organism>
<dbReference type="Proteomes" id="UP000617145">
    <property type="component" value="Unassembled WGS sequence"/>
</dbReference>
<keyword evidence="8" id="KW-0472">Membrane</keyword>
<accession>A0A8J3EFR5</accession>
<dbReference type="Gene3D" id="3.40.50.11720">
    <property type="entry name" value="3-Deoxy-D-manno-octulosonic-acid transferase, N-terminal domain"/>
    <property type="match status" value="1"/>
</dbReference>
<comment type="pathway">
    <text evidence="2 8">Bacterial outer membrane biogenesis; LPS core biosynthesis.</text>
</comment>
<evidence type="ECO:0000256" key="6">
    <source>
        <dbReference type="ARBA" id="ARBA00031445"/>
    </source>
</evidence>
<dbReference type="PANTHER" id="PTHR42755:SF1">
    <property type="entry name" value="3-DEOXY-D-MANNO-OCTULOSONIC ACID TRANSFERASE, MITOCHONDRIAL-RELATED"/>
    <property type="match status" value="1"/>
</dbReference>
<comment type="subcellular location">
    <subcellularLocation>
        <location evidence="8">Cell membrane</location>
    </subcellularLocation>
</comment>
<comment type="similarity">
    <text evidence="8">Belongs to the glycosyltransferase group 1 family.</text>
</comment>
<keyword evidence="5 8" id="KW-0808">Transferase</keyword>
<dbReference type="GO" id="GO:0009245">
    <property type="term" value="P:lipid A biosynthetic process"/>
    <property type="evidence" value="ECO:0007669"/>
    <property type="project" value="TreeGrafter"/>
</dbReference>
<name>A0A8J3EFR5_9RHOB</name>
<feature type="domain" description="3-deoxy-D-manno-octulosonic-acid transferase N-terminal" evidence="9">
    <location>
        <begin position="27"/>
        <end position="185"/>
    </location>
</feature>
<reference evidence="10" key="1">
    <citation type="journal article" date="2014" name="Int. J. Syst. Evol. Microbiol.">
        <title>Complete genome sequence of Corynebacterium casei LMG S-19264T (=DSM 44701T), isolated from a smear-ripened cheese.</title>
        <authorList>
            <consortium name="US DOE Joint Genome Institute (JGI-PGF)"/>
            <person name="Walter F."/>
            <person name="Albersmeier A."/>
            <person name="Kalinowski J."/>
            <person name="Ruckert C."/>
        </authorList>
    </citation>
    <scope>NUCLEOTIDE SEQUENCE</scope>
    <source>
        <strain evidence="10">CGMCC 1.15762</strain>
    </source>
</reference>
<evidence type="ECO:0000256" key="2">
    <source>
        <dbReference type="ARBA" id="ARBA00004713"/>
    </source>
</evidence>
<dbReference type="InterPro" id="IPR038107">
    <property type="entry name" value="Glycos_transf_N_sf"/>
</dbReference>
<evidence type="ECO:0000259" key="9">
    <source>
        <dbReference type="Pfam" id="PF04413"/>
    </source>
</evidence>
<gene>
    <name evidence="10" type="ORF">GCM10011415_11110</name>
</gene>
<evidence type="ECO:0000256" key="5">
    <source>
        <dbReference type="ARBA" id="ARBA00022679"/>
    </source>
</evidence>
<comment type="caution">
    <text evidence="10">The sequence shown here is derived from an EMBL/GenBank/DDBJ whole genome shotgun (WGS) entry which is preliminary data.</text>
</comment>
<dbReference type="InterPro" id="IPR007507">
    <property type="entry name" value="Glycos_transf_N"/>
</dbReference>
<proteinExistence type="inferred from homology"/>
<dbReference type="GO" id="GO:0043842">
    <property type="term" value="F:Kdo transferase activity"/>
    <property type="evidence" value="ECO:0007669"/>
    <property type="project" value="UniProtKB-EC"/>
</dbReference>
<dbReference type="GO" id="GO:0005886">
    <property type="term" value="C:plasma membrane"/>
    <property type="evidence" value="ECO:0007669"/>
    <property type="project" value="UniProtKB-SubCell"/>
</dbReference>
<evidence type="ECO:0000313" key="10">
    <source>
        <dbReference type="EMBL" id="GGG66109.1"/>
    </source>
</evidence>
<dbReference type="EMBL" id="BMJV01000001">
    <property type="protein sequence ID" value="GGG66109.1"/>
    <property type="molecule type" value="Genomic_DNA"/>
</dbReference>
<evidence type="ECO:0000313" key="11">
    <source>
        <dbReference type="Proteomes" id="UP000617145"/>
    </source>
</evidence>
<keyword evidence="11" id="KW-1185">Reference proteome</keyword>